<keyword evidence="1" id="KW-0812">Transmembrane</keyword>
<dbReference type="RefSeq" id="WP_336483661.1">
    <property type="nucleotide sequence ID" value="NZ_JBAWSV010000007.1"/>
</dbReference>
<keyword evidence="2" id="KW-0645">Protease</keyword>
<dbReference type="GO" id="GO:0008233">
    <property type="term" value="F:peptidase activity"/>
    <property type="evidence" value="ECO:0007669"/>
    <property type="project" value="UniProtKB-KW"/>
</dbReference>
<dbReference type="InterPro" id="IPR011397">
    <property type="entry name" value="YhfC"/>
</dbReference>
<accession>A0ABU8G019</accession>
<proteinExistence type="predicted"/>
<dbReference type="EMBL" id="JBAWSV010000007">
    <property type="protein sequence ID" value="MEI4831594.1"/>
    <property type="molecule type" value="Genomic_DNA"/>
</dbReference>
<feature type="transmembrane region" description="Helical" evidence="1">
    <location>
        <begin position="31"/>
        <end position="53"/>
    </location>
</feature>
<keyword evidence="1" id="KW-1133">Transmembrane helix</keyword>
<reference evidence="2 3" key="1">
    <citation type="submission" date="2024-01" db="EMBL/GenBank/DDBJ databases">
        <title>Seven novel Bacillus-like species.</title>
        <authorList>
            <person name="Liu G."/>
        </authorList>
    </citation>
    <scope>NUCLEOTIDE SEQUENCE [LARGE SCALE GENOMIC DNA]</scope>
    <source>
        <strain evidence="2 3">FJAT-53711</strain>
    </source>
</reference>
<gene>
    <name evidence="2" type="ORF">WAX78_19385</name>
</gene>
<dbReference type="Proteomes" id="UP001367922">
    <property type="component" value="Unassembled WGS sequence"/>
</dbReference>
<feature type="transmembrane region" description="Helical" evidence="1">
    <location>
        <begin position="59"/>
        <end position="82"/>
    </location>
</feature>
<keyword evidence="1" id="KW-0472">Membrane</keyword>
<feature type="transmembrane region" description="Helical" evidence="1">
    <location>
        <begin position="147"/>
        <end position="165"/>
    </location>
</feature>
<keyword evidence="2" id="KW-0378">Hydrolase</keyword>
<feature type="transmembrane region" description="Helical" evidence="1">
    <location>
        <begin position="103"/>
        <end position="127"/>
    </location>
</feature>
<dbReference type="EC" id="3.4.-.-" evidence="2"/>
<evidence type="ECO:0000313" key="3">
    <source>
        <dbReference type="Proteomes" id="UP001367922"/>
    </source>
</evidence>
<evidence type="ECO:0000256" key="1">
    <source>
        <dbReference type="SAM" id="Phobius"/>
    </source>
</evidence>
<name>A0ABU8G019_9BACI</name>
<feature type="transmembrane region" description="Helical" evidence="1">
    <location>
        <begin position="6"/>
        <end position="24"/>
    </location>
</feature>
<feature type="transmembrane region" description="Helical" evidence="1">
    <location>
        <begin position="172"/>
        <end position="193"/>
    </location>
</feature>
<organism evidence="2 3">
    <name type="scientific">Bacillus yunxiaonensis</name>
    <dbReference type="NCBI Taxonomy" id="3127665"/>
    <lineage>
        <taxon>Bacteria</taxon>
        <taxon>Bacillati</taxon>
        <taxon>Bacillota</taxon>
        <taxon>Bacilli</taxon>
        <taxon>Bacillales</taxon>
        <taxon>Bacillaceae</taxon>
        <taxon>Bacillus</taxon>
    </lineage>
</organism>
<comment type="caution">
    <text evidence="2">The sequence shown here is derived from an EMBL/GenBank/DDBJ whole genome shotgun (WGS) entry which is preliminary data.</text>
</comment>
<feature type="transmembrane region" description="Helical" evidence="1">
    <location>
        <begin position="199"/>
        <end position="219"/>
    </location>
</feature>
<keyword evidence="3" id="KW-1185">Reference proteome</keyword>
<dbReference type="GO" id="GO:0006508">
    <property type="term" value="P:proteolysis"/>
    <property type="evidence" value="ECO:0007669"/>
    <property type="project" value="UniProtKB-KW"/>
</dbReference>
<evidence type="ECO:0000313" key="2">
    <source>
        <dbReference type="EMBL" id="MEI4831594.1"/>
    </source>
</evidence>
<sequence length="227" mass="24896">MASIIFAAIISIGLPLTALLYACSKKRYIPFVLGGLAFVVSQVLIRVPILKYLGEHSTAYSMFSAMQPVLFAIVIGLTAGIFEELARFIAMRFFMKQRDWQSGFLFGAGHGGIEAVLFLGSSAVFLLFSPTAIANSDTYFIGGIERFFAMLLHIGLSIIVLQGVVRKRFLYVVLAIMIHGIVDALVGILPLYVPKESSLLIVEVTLAVIAVAVFNYSLWIKRKGVLR</sequence>
<dbReference type="Pfam" id="PF10086">
    <property type="entry name" value="YhfC"/>
    <property type="match status" value="2"/>
</dbReference>
<protein>
    <submittedName>
        <fullName evidence="2">YhfC family glutamic-type intramembrane protease</fullName>
        <ecNumber evidence="2">3.4.-.-</ecNumber>
    </submittedName>
</protein>
<dbReference type="PIRSF" id="PIRSF033101">
    <property type="entry name" value="UCP033101"/>
    <property type="match status" value="1"/>
</dbReference>